<accession>A0A7G8BKE8</accession>
<evidence type="ECO:0000313" key="3">
    <source>
        <dbReference type="Proteomes" id="UP000515312"/>
    </source>
</evidence>
<sequence>MRRIIILCFALALFAAPIDMSAQQEVKTVESPAHYYRLTYSVQEVGETGKVTNSRTYATAIATGNGPSAQIRIGDKVPVLTEREKGEVQYIDVGVNIDSLRALEVDNKLALSVTAEISSTTRTTEPTATTESTALPIIRSNKWSANVLVPITKPTIIFSSDNLQDKGKVQVELTATRIE</sequence>
<feature type="signal peptide" evidence="1">
    <location>
        <begin position="1"/>
        <end position="22"/>
    </location>
</feature>
<dbReference type="RefSeq" id="WP_186744110.1">
    <property type="nucleotide sequence ID" value="NZ_CP060394.1"/>
</dbReference>
<evidence type="ECO:0000256" key="1">
    <source>
        <dbReference type="SAM" id="SignalP"/>
    </source>
</evidence>
<dbReference type="Proteomes" id="UP000515312">
    <property type="component" value="Chromosome"/>
</dbReference>
<keyword evidence="1" id="KW-0732">Signal</keyword>
<dbReference type="AlphaFoldDB" id="A0A7G8BKE8"/>
<keyword evidence="3" id="KW-1185">Reference proteome</keyword>
<reference evidence="2 3" key="1">
    <citation type="submission" date="2020-08" db="EMBL/GenBank/DDBJ databases">
        <title>Edaphobacter telluris sp. nov. and Acidobacterium dinghuensis sp. nov., two acidobacteria isolated from forest soil.</title>
        <authorList>
            <person name="Fu J."/>
            <person name="Qiu L."/>
        </authorList>
    </citation>
    <scope>NUCLEOTIDE SEQUENCE [LARGE SCALE GENOMIC DNA]</scope>
    <source>
        <strain evidence="2">4Y35</strain>
    </source>
</reference>
<organism evidence="2 3">
    <name type="scientific">Alloacidobacterium dinghuense</name>
    <dbReference type="NCBI Taxonomy" id="2763107"/>
    <lineage>
        <taxon>Bacteria</taxon>
        <taxon>Pseudomonadati</taxon>
        <taxon>Acidobacteriota</taxon>
        <taxon>Terriglobia</taxon>
        <taxon>Terriglobales</taxon>
        <taxon>Acidobacteriaceae</taxon>
        <taxon>Alloacidobacterium</taxon>
    </lineage>
</organism>
<protein>
    <submittedName>
        <fullName evidence="2">Uncharacterized protein</fullName>
    </submittedName>
</protein>
<dbReference type="EMBL" id="CP060394">
    <property type="protein sequence ID" value="QNI33018.1"/>
    <property type="molecule type" value="Genomic_DNA"/>
</dbReference>
<dbReference type="KEGG" id="adin:H7849_03300"/>
<proteinExistence type="predicted"/>
<gene>
    <name evidence="2" type="ORF">H7849_03300</name>
</gene>
<evidence type="ECO:0000313" key="2">
    <source>
        <dbReference type="EMBL" id="QNI33018.1"/>
    </source>
</evidence>
<feature type="chain" id="PRO_5028886447" evidence="1">
    <location>
        <begin position="23"/>
        <end position="179"/>
    </location>
</feature>
<name>A0A7G8BKE8_9BACT</name>